<dbReference type="Pfam" id="PF13432">
    <property type="entry name" value="TPR_16"/>
    <property type="match status" value="3"/>
</dbReference>
<accession>A0A6G7VB31</accession>
<evidence type="ECO:0000313" key="3">
    <source>
        <dbReference type="Proteomes" id="UP000502699"/>
    </source>
</evidence>
<dbReference type="SMART" id="SM00028">
    <property type="entry name" value="TPR"/>
    <property type="match status" value="8"/>
</dbReference>
<dbReference type="SUPFAM" id="SSF48452">
    <property type="entry name" value="TPR-like"/>
    <property type="match status" value="2"/>
</dbReference>
<proteinExistence type="predicted"/>
<dbReference type="Gene3D" id="1.25.40.10">
    <property type="entry name" value="Tetratricopeptide repeat domain"/>
    <property type="match status" value="4"/>
</dbReference>
<gene>
    <name evidence="2" type="ORF">GWK36_03370</name>
</gene>
<organism evidence="2 3">
    <name type="scientific">Caldichromatium japonicum</name>
    <dbReference type="NCBI Taxonomy" id="2699430"/>
    <lineage>
        <taxon>Bacteria</taxon>
        <taxon>Pseudomonadati</taxon>
        <taxon>Pseudomonadota</taxon>
        <taxon>Gammaproteobacteria</taxon>
        <taxon>Chromatiales</taxon>
        <taxon>Chromatiaceae</taxon>
        <taxon>Caldichromatium</taxon>
    </lineage>
</organism>
<evidence type="ECO:0000313" key="2">
    <source>
        <dbReference type="EMBL" id="QIK37184.1"/>
    </source>
</evidence>
<dbReference type="PANTHER" id="PTHR12558:SF33">
    <property type="entry name" value="BLL7664 PROTEIN"/>
    <property type="match status" value="1"/>
</dbReference>
<dbReference type="KEGG" id="cjap:GWK36_03370"/>
<dbReference type="InterPro" id="IPR019734">
    <property type="entry name" value="TPR_rpt"/>
</dbReference>
<reference evidence="3" key="1">
    <citation type="submission" date="2020-01" db="EMBL/GenBank/DDBJ databases">
        <title>Caldichromatium gen. nov., sp. nov., a thermophilic purple sulfur bacterium member of the family Chromatiaceae isolated from Nakabusa hot spring, Japan.</title>
        <authorList>
            <person name="Saini M.K."/>
            <person name="Hanada S."/>
            <person name="Tank M."/>
        </authorList>
    </citation>
    <scope>NUCLEOTIDE SEQUENCE [LARGE SCALE GENOMIC DNA]</scope>
    <source>
        <strain evidence="3">No.7</strain>
    </source>
</reference>
<dbReference type="PANTHER" id="PTHR12558">
    <property type="entry name" value="CELL DIVISION CYCLE 16,23,27"/>
    <property type="match status" value="1"/>
</dbReference>
<feature type="signal peptide" evidence="1">
    <location>
        <begin position="1"/>
        <end position="25"/>
    </location>
</feature>
<keyword evidence="1" id="KW-0732">Signal</keyword>
<protein>
    <submittedName>
        <fullName evidence="2">Tetratricopeptide repeat protein</fullName>
    </submittedName>
</protein>
<dbReference type="EMBL" id="CP048029">
    <property type="protein sequence ID" value="QIK37184.1"/>
    <property type="molecule type" value="Genomic_DNA"/>
</dbReference>
<keyword evidence="3" id="KW-1185">Reference proteome</keyword>
<sequence length="591" mass="64917">MTPMSSHFISVVCAAVLACPLGVSAAVTDPPAAMPSAWVGQRQEAVSAPVKGLTPDQIYHILAAEVAARRGQMGQAAQHYLQAAELTRSPALAELAVRAGINADEDATAGRAMLLWLQLAPNAPEAQQLAALLRVRARDREGALIHLQRLVELAGGSGEIPFAKVVAVLSWVPDADERLALMSSLAERFPHDPDAQQTLAMLAASLSRYEVAEAAAWRALALRPDWNVPRLFLVRLRLNQGERAQARALLDEFIAATPNDQSLKLLYGQLLVDERDFAQARAVFEEILRAQPHAPDVLFALGILSLQLEDLAAANRYFTDLHATGQRQDEAAFYLGQTAERAQDLSGALGWYARVNGAYADDARIRMAFLRAKRGEIAQAREILQQLRDQSPDDAVSLFLAEAEILDEMGHADEARAVYEEALAAFPDNERLLYARGLLAMKRGQLELGEADLRRIIAANPDHADALNALGYTLADHNQRLDEALTLIERAHALKPDEPAILDSLGWVHYRLGNLDRALQYLERANTQIEDGEIAAHLGEVLWALGRRADAWAVWDKASAKYPDHAYLKSTINRHRLSQTDVQPLPTEVQQ</sequence>
<evidence type="ECO:0000256" key="1">
    <source>
        <dbReference type="SAM" id="SignalP"/>
    </source>
</evidence>
<dbReference type="AlphaFoldDB" id="A0A6G7VB31"/>
<name>A0A6G7VB31_9GAMM</name>
<dbReference type="Proteomes" id="UP000502699">
    <property type="component" value="Chromosome"/>
</dbReference>
<feature type="chain" id="PRO_5026057500" evidence="1">
    <location>
        <begin position="26"/>
        <end position="591"/>
    </location>
</feature>
<dbReference type="InterPro" id="IPR011990">
    <property type="entry name" value="TPR-like_helical_dom_sf"/>
</dbReference>